<protein>
    <submittedName>
        <fullName evidence="2">Uncharacterized protein</fullName>
    </submittedName>
</protein>
<feature type="transmembrane region" description="Helical" evidence="1">
    <location>
        <begin position="75"/>
        <end position="95"/>
    </location>
</feature>
<name>A0A9P0D3S4_9CUCU</name>
<keyword evidence="1" id="KW-0472">Membrane</keyword>
<dbReference type="AlphaFoldDB" id="A0A9P0D3S4"/>
<organism evidence="2 3">
    <name type="scientific">Psylliodes chrysocephalus</name>
    <dbReference type="NCBI Taxonomy" id="3402493"/>
    <lineage>
        <taxon>Eukaryota</taxon>
        <taxon>Metazoa</taxon>
        <taxon>Ecdysozoa</taxon>
        <taxon>Arthropoda</taxon>
        <taxon>Hexapoda</taxon>
        <taxon>Insecta</taxon>
        <taxon>Pterygota</taxon>
        <taxon>Neoptera</taxon>
        <taxon>Endopterygota</taxon>
        <taxon>Coleoptera</taxon>
        <taxon>Polyphaga</taxon>
        <taxon>Cucujiformia</taxon>
        <taxon>Chrysomeloidea</taxon>
        <taxon>Chrysomelidae</taxon>
        <taxon>Galerucinae</taxon>
        <taxon>Alticini</taxon>
        <taxon>Psylliodes</taxon>
    </lineage>
</organism>
<keyword evidence="1" id="KW-1133">Transmembrane helix</keyword>
<feature type="transmembrane region" description="Helical" evidence="1">
    <location>
        <begin position="16"/>
        <end position="36"/>
    </location>
</feature>
<sequence length="106" mass="12859">MPFICMCFCYELGKCILRFVFLFYFSECILCFYFILPFQKGILLSNNSLTGLYHYLHNKYDLKYILTYIIDQTKMFLNFFFFFSCIYLPLLKTVSKRAYSSRGKKR</sequence>
<dbReference type="Proteomes" id="UP001153636">
    <property type="component" value="Chromosome 7"/>
</dbReference>
<proteinExistence type="predicted"/>
<dbReference type="OrthoDB" id="6627680at2759"/>
<evidence type="ECO:0000313" key="3">
    <source>
        <dbReference type="Proteomes" id="UP001153636"/>
    </source>
</evidence>
<accession>A0A9P0D3S4</accession>
<evidence type="ECO:0000256" key="1">
    <source>
        <dbReference type="SAM" id="Phobius"/>
    </source>
</evidence>
<evidence type="ECO:0000313" key="2">
    <source>
        <dbReference type="EMBL" id="CAH1113732.1"/>
    </source>
</evidence>
<reference evidence="2" key="1">
    <citation type="submission" date="2022-01" db="EMBL/GenBank/DDBJ databases">
        <authorList>
            <person name="King R."/>
        </authorList>
    </citation>
    <scope>NUCLEOTIDE SEQUENCE</scope>
</reference>
<keyword evidence="3" id="KW-1185">Reference proteome</keyword>
<gene>
    <name evidence="2" type="ORF">PSYICH_LOCUS13591</name>
</gene>
<keyword evidence="1" id="KW-0812">Transmembrane</keyword>
<dbReference type="EMBL" id="OV651819">
    <property type="protein sequence ID" value="CAH1113732.1"/>
    <property type="molecule type" value="Genomic_DNA"/>
</dbReference>